<proteinExistence type="predicted"/>
<dbReference type="EMBL" id="JAHRIO010094843">
    <property type="protein sequence ID" value="MEQ2189950.1"/>
    <property type="molecule type" value="Genomic_DNA"/>
</dbReference>
<name>A0ABV0Q2C7_9TELE</name>
<dbReference type="Proteomes" id="UP001476798">
    <property type="component" value="Unassembled WGS sequence"/>
</dbReference>
<protein>
    <recommendedName>
        <fullName evidence="3">Secreted protein</fullName>
    </recommendedName>
</protein>
<comment type="caution">
    <text evidence="1">The sequence shown here is derived from an EMBL/GenBank/DDBJ whole genome shotgun (WGS) entry which is preliminary data.</text>
</comment>
<keyword evidence="2" id="KW-1185">Reference proteome</keyword>
<sequence>MMVYTSAIHTSLLFFGCCSHYRSKNQRPLQPSHHTTIIIMSSWSQSSPTSCPAGNLEVCHIPVHSVHVKVPTGPSKCQRLKKKKPVEIRAHALLNCSVLQSVRTDYKTVLSLSAVGARRLLCDICREFGRVQTH</sequence>
<evidence type="ECO:0008006" key="3">
    <source>
        <dbReference type="Google" id="ProtNLM"/>
    </source>
</evidence>
<organism evidence="1 2">
    <name type="scientific">Goodea atripinnis</name>
    <dbReference type="NCBI Taxonomy" id="208336"/>
    <lineage>
        <taxon>Eukaryota</taxon>
        <taxon>Metazoa</taxon>
        <taxon>Chordata</taxon>
        <taxon>Craniata</taxon>
        <taxon>Vertebrata</taxon>
        <taxon>Euteleostomi</taxon>
        <taxon>Actinopterygii</taxon>
        <taxon>Neopterygii</taxon>
        <taxon>Teleostei</taxon>
        <taxon>Neoteleostei</taxon>
        <taxon>Acanthomorphata</taxon>
        <taxon>Ovalentaria</taxon>
        <taxon>Atherinomorphae</taxon>
        <taxon>Cyprinodontiformes</taxon>
        <taxon>Goodeidae</taxon>
        <taxon>Goodea</taxon>
    </lineage>
</organism>
<evidence type="ECO:0000313" key="1">
    <source>
        <dbReference type="EMBL" id="MEQ2189950.1"/>
    </source>
</evidence>
<accession>A0ABV0Q2C7</accession>
<evidence type="ECO:0000313" key="2">
    <source>
        <dbReference type="Proteomes" id="UP001476798"/>
    </source>
</evidence>
<reference evidence="1 2" key="1">
    <citation type="submission" date="2021-06" db="EMBL/GenBank/DDBJ databases">
        <authorList>
            <person name="Palmer J.M."/>
        </authorList>
    </citation>
    <scope>NUCLEOTIDE SEQUENCE [LARGE SCALE GENOMIC DNA]</scope>
    <source>
        <strain evidence="1 2">GA_2019</strain>
        <tissue evidence="1">Muscle</tissue>
    </source>
</reference>
<gene>
    <name evidence="1" type="ORF">GOODEAATRI_030584</name>
</gene>